<name>A0ABZ2J946_9CHLR</name>
<evidence type="ECO:0000256" key="3">
    <source>
        <dbReference type="ARBA" id="ARBA00022573"/>
    </source>
</evidence>
<comment type="pathway">
    <text evidence="1">Cofactor biosynthesis; adenosylcobalamin biosynthesis.</text>
</comment>
<keyword evidence="9" id="KW-1185">Reference proteome</keyword>
<evidence type="ECO:0000256" key="4">
    <source>
        <dbReference type="ARBA" id="ARBA00022723"/>
    </source>
</evidence>
<organism evidence="8 9">
    <name type="scientific">Candidatus Dehalogenimonas loeffleri</name>
    <dbReference type="NCBI Taxonomy" id="3127115"/>
    <lineage>
        <taxon>Bacteria</taxon>
        <taxon>Bacillati</taxon>
        <taxon>Chloroflexota</taxon>
        <taxon>Dehalococcoidia</taxon>
        <taxon>Dehalococcoidales</taxon>
        <taxon>Dehalococcoidaceae</taxon>
        <taxon>Dehalogenimonas</taxon>
    </lineage>
</organism>
<dbReference type="PANTHER" id="PTHR43588:SF1">
    <property type="entry name" value="COBALT-PRECORRIN-8 METHYLMUTASE"/>
    <property type="match status" value="1"/>
</dbReference>
<dbReference type="InterPro" id="IPR003722">
    <property type="entry name" value="Cbl_synth_CobH/CbiC"/>
</dbReference>
<dbReference type="InterPro" id="IPR002762">
    <property type="entry name" value="CbiX-like"/>
</dbReference>
<reference evidence="8 9" key="1">
    <citation type="submission" date="2024-03" db="EMBL/GenBank/DDBJ databases">
        <title>A Dehalogenimonas Isolated from Estuarine Sediments Dihaloeliminates Chlorinated Alkanes.</title>
        <authorList>
            <person name="Yang Y."/>
            <person name="Wang H."/>
        </authorList>
    </citation>
    <scope>NUCLEOTIDE SEQUENCE [LARGE SCALE GENOMIC DNA]</scope>
    <source>
        <strain evidence="8 9">W</strain>
    </source>
</reference>
<gene>
    <name evidence="8" type="ORF">V8247_01940</name>
</gene>
<dbReference type="Pfam" id="PF01903">
    <property type="entry name" value="CbiX"/>
    <property type="match status" value="1"/>
</dbReference>
<proteinExistence type="inferred from homology"/>
<dbReference type="GO" id="GO:0016993">
    <property type="term" value="F:precorrin-8X methylmutase activity"/>
    <property type="evidence" value="ECO:0007669"/>
    <property type="project" value="UniProtKB-EC"/>
</dbReference>
<evidence type="ECO:0000256" key="1">
    <source>
        <dbReference type="ARBA" id="ARBA00004953"/>
    </source>
</evidence>
<keyword evidence="6" id="KW-0456">Lyase</keyword>
<keyword evidence="5 8" id="KW-0413">Isomerase</keyword>
<dbReference type="EC" id="5.4.99.61" evidence="8"/>
<dbReference type="CDD" id="cd03416">
    <property type="entry name" value="CbiX_SirB_N"/>
    <property type="match status" value="1"/>
</dbReference>
<evidence type="ECO:0000256" key="5">
    <source>
        <dbReference type="ARBA" id="ARBA00023235"/>
    </source>
</evidence>
<comment type="similarity">
    <text evidence="2">Belongs to the CobH/CbiC family.</text>
</comment>
<dbReference type="SUPFAM" id="SSF63965">
    <property type="entry name" value="Precorrin-8X methylmutase CbiC/CobH"/>
    <property type="match status" value="1"/>
</dbReference>
<dbReference type="InterPro" id="IPR036588">
    <property type="entry name" value="CobH/CbiC_sf"/>
</dbReference>
<evidence type="ECO:0000256" key="2">
    <source>
        <dbReference type="ARBA" id="ARBA00009774"/>
    </source>
</evidence>
<evidence type="ECO:0000313" key="8">
    <source>
        <dbReference type="EMBL" id="WWX25754.1"/>
    </source>
</evidence>
<evidence type="ECO:0000259" key="7">
    <source>
        <dbReference type="Pfam" id="PF02570"/>
    </source>
</evidence>
<dbReference type="SUPFAM" id="SSF53800">
    <property type="entry name" value="Chelatase"/>
    <property type="match status" value="1"/>
</dbReference>
<dbReference type="Pfam" id="PF02570">
    <property type="entry name" value="CbiC"/>
    <property type="match status" value="1"/>
</dbReference>
<sequence>MPVKQSQSAVIILSHGSPKADSVISIMTGLCSRLKRYLAPGIEIRWAAMQFNHPTLAESASALYQEGVRNVVIMPYFLYSGQHVSHDIPMMIDDISKEYPDFKLKLAGTLDRAESLIELVAERLGAAVPELLPHFDESAKANRPEEIEALSMEIIEANLPELSFNRSEREVVKRLIHASGEIPLASKIQMTANAVDSGISAFRAGKGVFTDVRMVGVGINRANAEKLGVQVICALDEKDLADEASATNQTRSAVAIKRLADRIDGAIVAIGNAPTALYALLELVDAGQIRPALVIGMPVGFVQAKESKEALVKRNVPYITVRGTRGGSNLAAAAVNALMKLAIAE</sequence>
<keyword evidence="4" id="KW-0479">Metal-binding</keyword>
<evidence type="ECO:0000313" key="9">
    <source>
        <dbReference type="Proteomes" id="UP001375370"/>
    </source>
</evidence>
<dbReference type="Gene3D" id="3.40.50.1400">
    <property type="match status" value="1"/>
</dbReference>
<dbReference type="EMBL" id="CP146612">
    <property type="protein sequence ID" value="WWX25754.1"/>
    <property type="molecule type" value="Genomic_DNA"/>
</dbReference>
<accession>A0ABZ2J946</accession>
<dbReference type="Gene3D" id="3.40.50.10230">
    <property type="entry name" value="Cobalamin biosynthesis CobH/CbiC, precorrin-8X methylmutase"/>
    <property type="match status" value="1"/>
</dbReference>
<feature type="domain" description="Cobalamin biosynthesis precorrin-8X methylmutase CobH/CbiC" evidence="7">
    <location>
        <begin position="146"/>
        <end position="340"/>
    </location>
</feature>
<dbReference type="PANTHER" id="PTHR43588">
    <property type="entry name" value="COBALT-PRECORRIN-8 METHYLMUTASE"/>
    <property type="match status" value="1"/>
</dbReference>
<dbReference type="RefSeq" id="WP_338738239.1">
    <property type="nucleotide sequence ID" value="NZ_CP146612.1"/>
</dbReference>
<dbReference type="Proteomes" id="UP001375370">
    <property type="component" value="Chromosome"/>
</dbReference>
<evidence type="ECO:0000256" key="6">
    <source>
        <dbReference type="ARBA" id="ARBA00023239"/>
    </source>
</evidence>
<protein>
    <submittedName>
        <fullName evidence="8">Precorrin-8X methylmutase</fullName>
        <ecNumber evidence="8">5.4.99.61</ecNumber>
    </submittedName>
</protein>
<keyword evidence="3" id="KW-0169">Cobalamin biosynthesis</keyword>